<organism evidence="10 11">
    <name type="scientific">Dongia rigui</name>
    <dbReference type="NCBI Taxonomy" id="940149"/>
    <lineage>
        <taxon>Bacteria</taxon>
        <taxon>Pseudomonadati</taxon>
        <taxon>Pseudomonadota</taxon>
        <taxon>Alphaproteobacteria</taxon>
        <taxon>Rhodospirillales</taxon>
        <taxon>Dongiaceae</taxon>
        <taxon>Dongia</taxon>
    </lineage>
</organism>
<accession>A0ABU5DYM1</accession>
<dbReference type="RefSeq" id="WP_320500856.1">
    <property type="nucleotide sequence ID" value="NZ_JAXCLX010000001.1"/>
</dbReference>
<keyword evidence="4 7" id="KW-0169">Cobalamin biosynthesis</keyword>
<gene>
    <name evidence="7" type="primary">cobQ</name>
    <name evidence="10" type="ORF">SMD31_10865</name>
</gene>
<dbReference type="InterPro" id="IPR004459">
    <property type="entry name" value="CobQ_synth"/>
</dbReference>
<feature type="active site" description="Nucleophile" evidence="7">
    <location>
        <position position="333"/>
    </location>
</feature>
<dbReference type="SUPFAM" id="SSF52317">
    <property type="entry name" value="Class I glutamine amidotransferase-like"/>
    <property type="match status" value="1"/>
</dbReference>
<dbReference type="InterPro" id="IPR027417">
    <property type="entry name" value="P-loop_NTPase"/>
</dbReference>
<dbReference type="HAMAP" id="MF_00028">
    <property type="entry name" value="CobQ"/>
    <property type="match status" value="1"/>
</dbReference>
<dbReference type="Gene3D" id="3.40.50.300">
    <property type="entry name" value="P-loop containing nucleotide triphosphate hydrolases"/>
    <property type="match status" value="1"/>
</dbReference>
<dbReference type="EMBL" id="JAXCLX010000001">
    <property type="protein sequence ID" value="MDY0872429.1"/>
    <property type="molecule type" value="Genomic_DNA"/>
</dbReference>
<proteinExistence type="inferred from homology"/>
<dbReference type="InterPro" id="IPR011698">
    <property type="entry name" value="GATase_3"/>
</dbReference>
<dbReference type="InterPro" id="IPR047045">
    <property type="entry name" value="CobQ_N"/>
</dbReference>
<dbReference type="InterPro" id="IPR029062">
    <property type="entry name" value="Class_I_gatase-like"/>
</dbReference>
<keyword evidence="11" id="KW-1185">Reference proteome</keyword>
<dbReference type="PROSITE" id="PS51274">
    <property type="entry name" value="GATASE_COBBQ"/>
    <property type="match status" value="1"/>
</dbReference>
<evidence type="ECO:0000256" key="7">
    <source>
        <dbReference type="HAMAP-Rule" id="MF_00028"/>
    </source>
</evidence>
<comment type="function">
    <text evidence="6 7">Catalyzes amidations at positions B, D, E, and G on adenosylcobyrinic A,C-diamide. NH(2) groups are provided by glutamine, and one molecule of ATP is hydrogenolyzed for each amidation.</text>
</comment>
<evidence type="ECO:0000256" key="1">
    <source>
        <dbReference type="ARBA" id="ARBA00004953"/>
    </source>
</evidence>
<dbReference type="SUPFAM" id="SSF52540">
    <property type="entry name" value="P-loop containing nucleoside triphosphate hydrolases"/>
    <property type="match status" value="1"/>
</dbReference>
<evidence type="ECO:0000256" key="2">
    <source>
        <dbReference type="ARBA" id="ARBA00006205"/>
    </source>
</evidence>
<evidence type="ECO:0000256" key="6">
    <source>
        <dbReference type="ARBA" id="ARBA00025166"/>
    </source>
</evidence>
<comment type="caution">
    <text evidence="10">The sequence shown here is derived from an EMBL/GenBank/DDBJ whole genome shotgun (WGS) entry which is preliminary data.</text>
</comment>
<dbReference type="NCBIfam" id="NF001989">
    <property type="entry name" value="PRK00784.1"/>
    <property type="match status" value="1"/>
</dbReference>
<comment type="similarity">
    <text evidence="2 7">Belongs to the CobB/CobQ family. CobQ subfamily.</text>
</comment>
<feature type="domain" description="CobQ/CobB/MinD/ParA nucleotide binding" evidence="8">
    <location>
        <begin position="6"/>
        <end position="231"/>
    </location>
</feature>
<name>A0ABU5DYM1_9PROT</name>
<evidence type="ECO:0000256" key="5">
    <source>
        <dbReference type="ARBA" id="ARBA00022962"/>
    </source>
</evidence>
<sequence>MKTPAIMFQGTGSDVGKSLIVAGLARAFTKRGLKVRPFKPQNMSNNAAVTADGGEIGRAQALQARAARVPLSVHMNPVLLKPQSDVGSQVIVQGKIFGNAKAADYHRLKPQLLDAVLQSYQHLAQEADLVLVEGAGSPAEINLRAGDIANMGFAEAADLPVVLVGDIDRGGVIASIYGTVKLLPPQETARIKGFLINKFRGDPALFAEGMKLIAEKTGLAALGLVPWFHGAERLPPEDAVALSGYKGKDAPIKIVVPQLPRISNFDDLDPLRAEADVSVELVRPGTALPGDADLILLPGSKATIADLRALYETGWDIDIQAHHRRGGAVFGLCGGYQMLGKRVEDPGGIEGPKGGSDGLGLLDVVTTLTDAKALVEVKARAMGHDVAGYEMHVGVTAGPDDARPFLSIGNRPDGAISADGRVMGCYVHGLFAADAFRHAFLNGLRTRAESGVAYELGVEQALDDLAAHLERHADLDRMLEMARSR</sequence>
<feature type="active site" evidence="7">
    <location>
        <position position="428"/>
    </location>
</feature>
<evidence type="ECO:0000313" key="11">
    <source>
        <dbReference type="Proteomes" id="UP001271769"/>
    </source>
</evidence>
<evidence type="ECO:0000313" key="10">
    <source>
        <dbReference type="EMBL" id="MDY0872429.1"/>
    </source>
</evidence>
<dbReference type="CDD" id="cd01750">
    <property type="entry name" value="GATase1_CobQ"/>
    <property type="match status" value="1"/>
</dbReference>
<dbReference type="Gene3D" id="3.40.50.880">
    <property type="match status" value="1"/>
</dbReference>
<dbReference type="Proteomes" id="UP001271769">
    <property type="component" value="Unassembled WGS sequence"/>
</dbReference>
<dbReference type="CDD" id="cd05389">
    <property type="entry name" value="CobQ_N"/>
    <property type="match status" value="1"/>
</dbReference>
<comment type="pathway">
    <text evidence="1 7">Cofactor biosynthesis; adenosylcobalamin biosynthesis.</text>
</comment>
<dbReference type="NCBIfam" id="TIGR00313">
    <property type="entry name" value="cobQ"/>
    <property type="match status" value="1"/>
</dbReference>
<protein>
    <recommendedName>
        <fullName evidence="3 7">Cobyric acid synthase</fullName>
    </recommendedName>
</protein>
<reference evidence="10 11" key="1">
    <citation type="journal article" date="2013" name="Antonie Van Leeuwenhoek">
        <title>Dongia rigui sp. nov., isolated from freshwater of a large wetland in Korea.</title>
        <authorList>
            <person name="Baik K.S."/>
            <person name="Hwang Y.M."/>
            <person name="Choi J.S."/>
            <person name="Kwon J."/>
            <person name="Seong C.N."/>
        </authorList>
    </citation>
    <scope>NUCLEOTIDE SEQUENCE [LARGE SCALE GENOMIC DNA]</scope>
    <source>
        <strain evidence="10 11">04SU4-P</strain>
    </source>
</reference>
<feature type="domain" description="CobB/CobQ-like glutamine amidotransferase" evidence="9">
    <location>
        <begin position="253"/>
        <end position="435"/>
    </location>
</feature>
<evidence type="ECO:0000259" key="9">
    <source>
        <dbReference type="Pfam" id="PF07685"/>
    </source>
</evidence>
<evidence type="ECO:0000259" key="8">
    <source>
        <dbReference type="Pfam" id="PF01656"/>
    </source>
</evidence>
<dbReference type="PANTHER" id="PTHR21343">
    <property type="entry name" value="DETHIOBIOTIN SYNTHETASE"/>
    <property type="match status" value="1"/>
</dbReference>
<dbReference type="PANTHER" id="PTHR21343:SF1">
    <property type="entry name" value="COBYRIC ACID SYNTHASE"/>
    <property type="match status" value="1"/>
</dbReference>
<dbReference type="InterPro" id="IPR002586">
    <property type="entry name" value="CobQ/CobB/MinD/ParA_Nub-bd_dom"/>
</dbReference>
<keyword evidence="5 7" id="KW-0315">Glutamine amidotransferase</keyword>
<dbReference type="InterPro" id="IPR033949">
    <property type="entry name" value="CobQ_GATase1"/>
</dbReference>
<evidence type="ECO:0000256" key="3">
    <source>
        <dbReference type="ARBA" id="ARBA00019833"/>
    </source>
</evidence>
<dbReference type="Pfam" id="PF01656">
    <property type="entry name" value="CbiA"/>
    <property type="match status" value="1"/>
</dbReference>
<evidence type="ECO:0000256" key="4">
    <source>
        <dbReference type="ARBA" id="ARBA00022573"/>
    </source>
</evidence>
<dbReference type="Pfam" id="PF07685">
    <property type="entry name" value="GATase_3"/>
    <property type="match status" value="1"/>
</dbReference>